<sequence>MENPEQDSQEQQRTHILVAVTKSSKKGYPNPSKRSRAALEWILENIVRHNVDRFNLQILHVQYPNASDEEYEDGVNMLEYFEFECHKIGAAYVAWIAQGPDPKIVICNEVERLNADLLVMGTGKLGSIRRFFNRIRGESASAFCLKYAECPVITVSEKATKRHIALQELRQTSSM</sequence>
<name>A0ACC1CDB9_9ROSI</name>
<evidence type="ECO:0000313" key="2">
    <source>
        <dbReference type="Proteomes" id="UP001164250"/>
    </source>
</evidence>
<organism evidence="1 2">
    <name type="scientific">Pistacia atlantica</name>
    <dbReference type="NCBI Taxonomy" id="434234"/>
    <lineage>
        <taxon>Eukaryota</taxon>
        <taxon>Viridiplantae</taxon>
        <taxon>Streptophyta</taxon>
        <taxon>Embryophyta</taxon>
        <taxon>Tracheophyta</taxon>
        <taxon>Spermatophyta</taxon>
        <taxon>Magnoliopsida</taxon>
        <taxon>eudicotyledons</taxon>
        <taxon>Gunneridae</taxon>
        <taxon>Pentapetalae</taxon>
        <taxon>rosids</taxon>
        <taxon>malvids</taxon>
        <taxon>Sapindales</taxon>
        <taxon>Anacardiaceae</taxon>
        <taxon>Pistacia</taxon>
    </lineage>
</organism>
<proteinExistence type="predicted"/>
<keyword evidence="2" id="KW-1185">Reference proteome</keyword>
<protein>
    <submittedName>
        <fullName evidence="1">Uncharacterized protein</fullName>
    </submittedName>
</protein>
<evidence type="ECO:0000313" key="1">
    <source>
        <dbReference type="EMBL" id="KAJ0113611.1"/>
    </source>
</evidence>
<accession>A0ACC1CDB9</accession>
<dbReference type="Proteomes" id="UP001164250">
    <property type="component" value="Chromosome 1"/>
</dbReference>
<comment type="caution">
    <text evidence="1">The sequence shown here is derived from an EMBL/GenBank/DDBJ whole genome shotgun (WGS) entry which is preliminary data.</text>
</comment>
<dbReference type="EMBL" id="CM047897">
    <property type="protein sequence ID" value="KAJ0113611.1"/>
    <property type="molecule type" value="Genomic_DNA"/>
</dbReference>
<reference evidence="2" key="1">
    <citation type="journal article" date="2023" name="G3 (Bethesda)">
        <title>Genome assembly and association tests identify interacting loci associated with vigor, precocity, and sex in interspecific pistachio rootstocks.</title>
        <authorList>
            <person name="Palmer W."/>
            <person name="Jacygrad E."/>
            <person name="Sagayaradj S."/>
            <person name="Cavanaugh K."/>
            <person name="Han R."/>
            <person name="Bertier L."/>
            <person name="Beede B."/>
            <person name="Kafkas S."/>
            <person name="Golino D."/>
            <person name="Preece J."/>
            <person name="Michelmore R."/>
        </authorList>
    </citation>
    <scope>NUCLEOTIDE SEQUENCE [LARGE SCALE GENOMIC DNA]</scope>
</reference>
<gene>
    <name evidence="1" type="ORF">Patl1_02774</name>
</gene>